<organism evidence="1 2">
    <name type="scientific">Dipteronia sinensis</name>
    <dbReference type="NCBI Taxonomy" id="43782"/>
    <lineage>
        <taxon>Eukaryota</taxon>
        <taxon>Viridiplantae</taxon>
        <taxon>Streptophyta</taxon>
        <taxon>Embryophyta</taxon>
        <taxon>Tracheophyta</taxon>
        <taxon>Spermatophyta</taxon>
        <taxon>Magnoliopsida</taxon>
        <taxon>eudicotyledons</taxon>
        <taxon>Gunneridae</taxon>
        <taxon>Pentapetalae</taxon>
        <taxon>rosids</taxon>
        <taxon>malvids</taxon>
        <taxon>Sapindales</taxon>
        <taxon>Sapindaceae</taxon>
        <taxon>Hippocastanoideae</taxon>
        <taxon>Acereae</taxon>
        <taxon>Dipteronia</taxon>
    </lineage>
</organism>
<accession>A0AAE0ANA4</accession>
<dbReference type="EMBL" id="JANJYJ010000004">
    <property type="protein sequence ID" value="KAK3220594.1"/>
    <property type="molecule type" value="Genomic_DNA"/>
</dbReference>
<proteinExistence type="predicted"/>
<protein>
    <submittedName>
        <fullName evidence="1">Uncharacterized protein</fullName>
    </submittedName>
</protein>
<reference evidence="1" key="1">
    <citation type="journal article" date="2023" name="Plant J.">
        <title>Genome sequences and population genomics provide insights into the demographic history, inbreeding, and mutation load of two 'living fossil' tree species of Dipteronia.</title>
        <authorList>
            <person name="Feng Y."/>
            <person name="Comes H.P."/>
            <person name="Chen J."/>
            <person name="Zhu S."/>
            <person name="Lu R."/>
            <person name="Zhang X."/>
            <person name="Li P."/>
            <person name="Qiu J."/>
            <person name="Olsen K.M."/>
            <person name="Qiu Y."/>
        </authorList>
    </citation>
    <scope>NUCLEOTIDE SEQUENCE</scope>
    <source>
        <strain evidence="1">NBL</strain>
    </source>
</reference>
<sequence>MSDAAWGLSFGKFLELSFSKLAAASRVAIMWREHQDTEDSEYPSEVQALREAELQKCIIYLKGGGGIGSTRKCVIYKYSYLTALRWTKLQCWMRPFSIRRHVNFKCRLLCR</sequence>
<name>A0AAE0ANA4_9ROSI</name>
<evidence type="ECO:0000313" key="1">
    <source>
        <dbReference type="EMBL" id="KAK3220594.1"/>
    </source>
</evidence>
<dbReference type="AlphaFoldDB" id="A0AAE0ANA4"/>
<gene>
    <name evidence="1" type="ORF">Dsin_014564</name>
</gene>
<comment type="caution">
    <text evidence="1">The sequence shown here is derived from an EMBL/GenBank/DDBJ whole genome shotgun (WGS) entry which is preliminary data.</text>
</comment>
<keyword evidence="2" id="KW-1185">Reference proteome</keyword>
<dbReference type="Proteomes" id="UP001281410">
    <property type="component" value="Unassembled WGS sequence"/>
</dbReference>
<evidence type="ECO:0000313" key="2">
    <source>
        <dbReference type="Proteomes" id="UP001281410"/>
    </source>
</evidence>